<feature type="domain" description="CARDB" evidence="2">
    <location>
        <begin position="1708"/>
        <end position="1816"/>
    </location>
</feature>
<dbReference type="EMBL" id="JAUHJS010000004">
    <property type="protein sequence ID" value="MDN4165647.1"/>
    <property type="molecule type" value="Genomic_DNA"/>
</dbReference>
<feature type="domain" description="CARDB" evidence="2">
    <location>
        <begin position="2188"/>
        <end position="2294"/>
    </location>
</feature>
<feature type="domain" description="CARDB" evidence="2">
    <location>
        <begin position="979"/>
        <end position="1092"/>
    </location>
</feature>
<dbReference type="RefSeq" id="WP_320004177.1">
    <property type="nucleotide sequence ID" value="NZ_JAUHJS010000004.1"/>
</dbReference>
<feature type="domain" description="CARDB" evidence="2">
    <location>
        <begin position="260"/>
        <end position="372"/>
    </location>
</feature>
<dbReference type="Gene3D" id="2.60.40.10">
    <property type="entry name" value="Immunoglobulins"/>
    <property type="match status" value="18"/>
</dbReference>
<dbReference type="InterPro" id="IPR011635">
    <property type="entry name" value="CARDB"/>
</dbReference>
<feature type="domain" description="CARDB" evidence="2">
    <location>
        <begin position="519"/>
        <end position="613"/>
    </location>
</feature>
<feature type="domain" description="CARDB" evidence="2">
    <location>
        <begin position="622"/>
        <end position="733"/>
    </location>
</feature>
<feature type="signal peptide" evidence="1">
    <location>
        <begin position="1"/>
        <end position="19"/>
    </location>
</feature>
<evidence type="ECO:0000313" key="5">
    <source>
        <dbReference type="Proteomes" id="UP001168552"/>
    </source>
</evidence>
<dbReference type="Proteomes" id="UP001168552">
    <property type="component" value="Unassembled WGS sequence"/>
</dbReference>
<evidence type="ECO:0000259" key="3">
    <source>
        <dbReference type="Pfam" id="PF18962"/>
    </source>
</evidence>
<dbReference type="Pfam" id="PF07705">
    <property type="entry name" value="CARDB"/>
    <property type="match status" value="14"/>
</dbReference>
<gene>
    <name evidence="4" type="ORF">QWY31_09045</name>
</gene>
<sequence length="2506" mass="272893">MKKLFFLLSLLFMASLSYAQSVDAKVDSLQINTADPYYNSQNLSLTVHYSWNSADNLSFSYYLSEDSVFSASDILIETVSVNGQGDISNTQQVFLPVTGSGDKYLLVVANAQLTIYESDFGNNQAHKAISISEQPTPDLRVRSLEPPITTYEAGATMTGIRLVIEKEGNLSTSLGTKLYASKDAVLDTDDQAIFEETRFPGSFNFVGDSMALTISANLPVATDTAIHYLIAHIDTRHSTFESDEANNILAKEITVNPIARPDLLVNEIIAADVVKISAPFDVSVRLLNQGQAISPTSDAALYLSEDETLSSDDYKFATNYGPLSLAINESASLVNSYVIPSFIDPGNYFLIAAADADQYDREQDETNNVFTRAIQVDPADIADFAFNDFAPVRTGIDAGSLVDVDFTIRNQGSQTAAFNSVSVYLSTDSILDDSDMYIKSLSTNQTVAAGGSFSSQNGVYDLRFPASLRAGAYMLWALANEERLTKESDYNNNDTLYTISIRNADAVAESGSINKAFLGAGESFQLSYSLKNIDTVAALPSIGVQYYFSADSAFSEEDVWLGEEIRVGLAPTATSSVSRQLVTPSSVGSGKKYIVVVLDEDELVAENNEDNNLLFVPIELKAPDLQIQDFALNPVVVDAAGSANLEFKLENAGEVASGAFSVDFYLSEDEEVDETDLYLWNEFSSGLNADTLTNTIIRQIAVPALPAGSYTVLAVVDADSVVQESNEANNSASTEMVIENADLIFVNVALVKETIEIGQADTINFNIRNQGQAVARNFSYSLSLVNEAGDFAYTIGERSIASLGGDGEATSRLEWIFNVPSNFPGTQAIVQLKVDSDSVVVELDETNNIALDTITLILPDLLIKNELVSPTTVDVGFSTTVSYTVENIGDSKASAGFVDFFVSDNTTYEEENDTYIGSISLPSLDKAKSENFSFNLDFPSNLSPGSLNLIYYVDGDEAISEKNESNNIVSEAITIRVGDLVVSSATTDKDTVAVTDTFRLTAKVKNESTSATVPPSSLYVYLSEDPVLGGDDLFGFTLNVSQLTSTQTSADLIADVNLANLGLGNLSPGSYYVLFEADGPKSITETNENNNVRPMEIIIQGPDVLPINLLTNKQRYDQGETGTLEFNIRNSGLVNAPAHFYSIYLSDTDTLTETSILMAEGFVNTINAQQNSTTISENIGYATSIGPGDYFLFVVADSYEYIGEINEENNIASTAISIKAADLRSENLRLSEDTLNLDQNTVLSFDISNLGEGRASTSTTGIRIRSVSSDSSYFVGAVNTPAIAASAKVSDLSFNWTVSLQDADTGYNYLYVVADRFNTLKESNETNNIDSILLYINPTDVKMDTAIVSPSQLEEFYTPTQADFVYINSLVRYTFLQSTEIRPAVYISTNTTLDSQDSLLQVEYLGTSQANGLEQSNLGIYVPRRLTEGTYYLIFEVDPVNLLKEKDEENNRMAIALQVGEPLLPDLRVRAAETDPGLIASGRKVTVHTLIDNNGAAESPNHKVYYFLSTDENLDDGDTSLGENLRHQLYPTEKDNLIDTLLIPESTAAGEYFILAKADAEELIEEQSEGNNVFAQSITVRDPYEVDMAITFASQLYESVLPGDYNLASFEVENLGLALAEQEQVLRVYLSTDEAVSDEDEEIYRLEIEQSGPYSLLEAYAWFQVPANTSPGDYFFLIHIDDTDVYDEPDEENNLRVLPIKVLAPLAPDMEWIQLSTGTLNPNTSFNVQAQVRNIGGGITDDININLYLSANSVLSEEDLLVGSIGTDWDLARFEETVIDSVLFLPPTITEGRYFLFAQIDENQSLGESDYSNNLFVKEVQIGTPQIPDFELYNINDVITYTNEIGAERTQVFVRNNGNLGETATISVYLSTNYQLDSSDPLLANGDIFLQAGFNAPVNVNLTVPTSTAVGEYFLIAVVNENEAIYEEDFSNNTVVGSFTMNSASQADFALSNLSLTKASINANTLVDVGYRIDNTDRLTVDEVDVSFYLSTDAVFTSSDRLIDTQVVEQLRGFSAMNLSYPLLIPEDVAEGDYYLFVVADPNNQFTENDEDNNLLAAQVEILEAVRPDFSLQVNSASSSQAANTAFTLDYSLFNFTLAGANNVEVDIYLSSDAEVDESDVLLSQDLIPIVRENSSNRRFVEIYIPGEQATGSYQLLLVADPEDNIVETNESNNFLSRSLTITQAVLPDLAINQINSASSVQAGDSLYIQLQVANLAAGYAAASTIKVLLQNNEMNYDLATISLAEVPGLVSGTLDSLLSIPLEVAAGTYDILVEIDFDNEVEESNEDNNTLTRTLMVISAPAHDLSIDNASLSRNDLSTSTSASLTVNVSNAGANLAPETQVTVFLSEDGNLDASDLAVLSLSVPRLEASQSRSLNGTVAIPESYQALGAHSLILVLDADALSNDANRDNNVSSLSITIEEPLGITTLRDELSVYPNPVNDRLMIDSKMPLRLVQVIDASGRKILEEERASTQIQVATHSWKPGVYLVLLTDESGQTARVRIVKQ</sequence>
<dbReference type="InterPro" id="IPR026444">
    <property type="entry name" value="Secre_tail"/>
</dbReference>
<evidence type="ECO:0000313" key="4">
    <source>
        <dbReference type="EMBL" id="MDN4165647.1"/>
    </source>
</evidence>
<dbReference type="InterPro" id="IPR013783">
    <property type="entry name" value="Ig-like_fold"/>
</dbReference>
<feature type="domain" description="CARDB" evidence="2">
    <location>
        <begin position="859"/>
        <end position="970"/>
    </location>
</feature>
<feature type="domain" description="CARDB" evidence="2">
    <location>
        <begin position="1948"/>
        <end position="2056"/>
    </location>
</feature>
<organism evidence="4 5">
    <name type="scientific">Shiella aurantiaca</name>
    <dbReference type="NCBI Taxonomy" id="3058365"/>
    <lineage>
        <taxon>Bacteria</taxon>
        <taxon>Pseudomonadati</taxon>
        <taxon>Bacteroidota</taxon>
        <taxon>Cytophagia</taxon>
        <taxon>Cytophagales</taxon>
        <taxon>Shiellaceae</taxon>
        <taxon>Shiella</taxon>
    </lineage>
</organism>
<feature type="domain" description="CARDB" evidence="2">
    <location>
        <begin position="1234"/>
        <end position="1329"/>
    </location>
</feature>
<name>A0ABT8F5D1_9BACT</name>
<dbReference type="NCBIfam" id="TIGR04183">
    <property type="entry name" value="Por_Secre_tail"/>
    <property type="match status" value="1"/>
</dbReference>
<proteinExistence type="predicted"/>
<accession>A0ABT8F5D1</accession>
<feature type="domain" description="CARDB" evidence="2">
    <location>
        <begin position="1465"/>
        <end position="1575"/>
    </location>
</feature>
<comment type="caution">
    <text evidence="4">The sequence shown here is derived from an EMBL/GenBank/DDBJ whole genome shotgun (WGS) entry which is preliminary data.</text>
</comment>
<feature type="domain" description="CARDB" evidence="2">
    <location>
        <begin position="741"/>
        <end position="849"/>
    </location>
</feature>
<reference evidence="4" key="1">
    <citation type="submission" date="2023-06" db="EMBL/GenBank/DDBJ databases">
        <title>Cytophagales bacterium Strain LB-30, isolated from soil.</title>
        <authorList>
            <person name="Liu B."/>
        </authorList>
    </citation>
    <scope>NUCLEOTIDE SEQUENCE</scope>
    <source>
        <strain evidence="4">LB-30</strain>
    </source>
</reference>
<feature type="domain" description="CARDB" evidence="2">
    <location>
        <begin position="2305"/>
        <end position="2415"/>
    </location>
</feature>
<dbReference type="Pfam" id="PF18962">
    <property type="entry name" value="Por_Secre_tail"/>
    <property type="match status" value="1"/>
</dbReference>
<evidence type="ECO:0000256" key="1">
    <source>
        <dbReference type="SAM" id="SignalP"/>
    </source>
</evidence>
<protein>
    <submittedName>
        <fullName evidence="4">CARDB domain-containing protein</fullName>
    </submittedName>
</protein>
<feature type="chain" id="PRO_5046234200" evidence="1">
    <location>
        <begin position="20"/>
        <end position="2506"/>
    </location>
</feature>
<evidence type="ECO:0000259" key="2">
    <source>
        <dbReference type="Pfam" id="PF07705"/>
    </source>
</evidence>
<feature type="domain" description="CARDB" evidence="2">
    <location>
        <begin position="2068"/>
        <end position="2177"/>
    </location>
</feature>
<keyword evidence="5" id="KW-1185">Reference proteome</keyword>
<feature type="domain" description="Secretion system C-terminal sorting" evidence="3">
    <location>
        <begin position="2435"/>
        <end position="2500"/>
    </location>
</feature>
<feature type="domain" description="CARDB" evidence="2">
    <location>
        <begin position="1107"/>
        <end position="1213"/>
    </location>
</feature>
<keyword evidence="1" id="KW-0732">Signal</keyword>